<reference evidence="7" key="1">
    <citation type="submission" date="2020-08" db="EMBL/GenBank/DDBJ databases">
        <title>Genome public.</title>
        <authorList>
            <person name="Liu C."/>
            <person name="Sun Q."/>
        </authorList>
    </citation>
    <scope>NUCLEOTIDE SEQUENCE</scope>
    <source>
        <strain evidence="7">NSJ-24</strain>
    </source>
</reference>
<dbReference type="RefSeq" id="WP_187525612.1">
    <property type="nucleotide sequence ID" value="NZ_JACRTA010000003.1"/>
</dbReference>
<dbReference type="GO" id="GO:0005886">
    <property type="term" value="C:plasma membrane"/>
    <property type="evidence" value="ECO:0007669"/>
    <property type="project" value="UniProtKB-SubCell"/>
</dbReference>
<dbReference type="GO" id="GO:0047355">
    <property type="term" value="F:CDP-glycerol glycerophosphotransferase activity"/>
    <property type="evidence" value="ECO:0007669"/>
    <property type="project" value="InterPro"/>
</dbReference>
<dbReference type="Gene3D" id="3.40.50.12580">
    <property type="match status" value="1"/>
</dbReference>
<sequence length="374" mass="44297">MKTIITKGIIHVSKFILNIIYFFLKLFPCDEKKILFCSRQSNELPLDFSLIQNHLDLTGIHCVNICCHMGSRRNDYIKFIKCMFTSMYHLATSKLCIIDSYWPAVSLLKHKKKLKIIQIWHAIGKIKKSGYQTLGKKSGRKSEYAYALNMHKNYDYVIAGASVWNKYYCESFNISEDKILNYGLPRIDYLLNTEEYNRKNFFCQFPEFRDKKIILYAPTFRRNMKSGWEKIIDSVNKDYVLIIKKHPGEYLHTKKTADNVYYLENWKTIDLIAVCDYFITDYSAAALEAAVLKKKTYYWLYDYKEYIENNGLNINLKSEAELYAFKDIGKLMESICCENYDMNFIERYRRKYLPENLGHATDNIVDLIKKLMNE</sequence>
<evidence type="ECO:0000256" key="1">
    <source>
        <dbReference type="ARBA" id="ARBA00004202"/>
    </source>
</evidence>
<dbReference type="EMBL" id="JACRTA010000003">
    <property type="protein sequence ID" value="MBC8569057.1"/>
    <property type="molecule type" value="Genomic_DNA"/>
</dbReference>
<evidence type="ECO:0000256" key="3">
    <source>
        <dbReference type="ARBA" id="ARBA00022475"/>
    </source>
</evidence>
<keyword evidence="5" id="KW-0777">Teichoic acid biosynthesis</keyword>
<keyword evidence="3" id="KW-1003">Cell membrane</keyword>
<dbReference type="Pfam" id="PF04464">
    <property type="entry name" value="Glyphos_transf"/>
    <property type="match status" value="1"/>
</dbReference>
<protein>
    <submittedName>
        <fullName evidence="7">CDP-glycerol glycerophosphotransferase family protein</fullName>
    </submittedName>
</protein>
<proteinExistence type="inferred from homology"/>
<evidence type="ECO:0000313" key="7">
    <source>
        <dbReference type="EMBL" id="MBC8569057.1"/>
    </source>
</evidence>
<dbReference type="PANTHER" id="PTHR37316">
    <property type="entry name" value="TEICHOIC ACID GLYCEROL-PHOSPHATE PRIMASE"/>
    <property type="match status" value="1"/>
</dbReference>
<dbReference type="InterPro" id="IPR007554">
    <property type="entry name" value="Glycerophosphate_synth"/>
</dbReference>
<evidence type="ECO:0000256" key="6">
    <source>
        <dbReference type="ARBA" id="ARBA00023136"/>
    </source>
</evidence>
<dbReference type="InterPro" id="IPR051612">
    <property type="entry name" value="Teichoic_Acid_Biosynth"/>
</dbReference>
<dbReference type="Gene3D" id="3.40.50.11820">
    <property type="match status" value="1"/>
</dbReference>
<dbReference type="Proteomes" id="UP000610862">
    <property type="component" value="Unassembled WGS sequence"/>
</dbReference>
<name>A0A926IAG1_9FIRM</name>
<evidence type="ECO:0000256" key="5">
    <source>
        <dbReference type="ARBA" id="ARBA00022944"/>
    </source>
</evidence>
<dbReference type="SUPFAM" id="SSF53756">
    <property type="entry name" value="UDP-Glycosyltransferase/glycogen phosphorylase"/>
    <property type="match status" value="1"/>
</dbReference>
<dbReference type="InterPro" id="IPR043149">
    <property type="entry name" value="TagF_N"/>
</dbReference>
<evidence type="ECO:0000256" key="4">
    <source>
        <dbReference type="ARBA" id="ARBA00022679"/>
    </source>
</evidence>
<comment type="subcellular location">
    <subcellularLocation>
        <location evidence="1">Cell membrane</location>
        <topology evidence="1">Peripheral membrane protein</topology>
    </subcellularLocation>
</comment>
<keyword evidence="8" id="KW-1185">Reference proteome</keyword>
<dbReference type="GO" id="GO:0019350">
    <property type="term" value="P:teichoic acid biosynthetic process"/>
    <property type="evidence" value="ECO:0007669"/>
    <property type="project" value="UniProtKB-KW"/>
</dbReference>
<dbReference type="PANTHER" id="PTHR37316:SF2">
    <property type="entry name" value="TEICHOIC ACID RIBITOL-PHOSPHATE POLYMERASE TARK"/>
    <property type="match status" value="1"/>
</dbReference>
<organism evidence="7 8">
    <name type="scientific">Lentihominibacter hominis</name>
    <dbReference type="NCBI Taxonomy" id="2763645"/>
    <lineage>
        <taxon>Bacteria</taxon>
        <taxon>Bacillati</taxon>
        <taxon>Bacillota</taxon>
        <taxon>Clostridia</taxon>
        <taxon>Peptostreptococcales</taxon>
        <taxon>Anaerovoracaceae</taxon>
        <taxon>Lentihominibacter</taxon>
    </lineage>
</organism>
<dbReference type="AlphaFoldDB" id="A0A926IAG1"/>
<evidence type="ECO:0000313" key="8">
    <source>
        <dbReference type="Proteomes" id="UP000610862"/>
    </source>
</evidence>
<accession>A0A926IAG1</accession>
<keyword evidence="4" id="KW-0808">Transferase</keyword>
<keyword evidence="6" id="KW-0472">Membrane</keyword>
<comment type="similarity">
    <text evidence="2">Belongs to the CDP-glycerol glycerophosphotransferase family.</text>
</comment>
<comment type="caution">
    <text evidence="7">The sequence shown here is derived from an EMBL/GenBank/DDBJ whole genome shotgun (WGS) entry which is preliminary data.</text>
</comment>
<gene>
    <name evidence="7" type="ORF">H8692_09845</name>
</gene>
<dbReference type="InterPro" id="IPR043148">
    <property type="entry name" value="TagF_C"/>
</dbReference>
<evidence type="ECO:0000256" key="2">
    <source>
        <dbReference type="ARBA" id="ARBA00010488"/>
    </source>
</evidence>